<sequence>MRTVFAIVVTVAVCCSCFCWAAGDAPAMSADEALRLLKEGNSRFIASSQQHPNEDVARRNSTATKGQQPFATILSCSDSRVPVEVLFDRGVGDIFVIRVAGNVANGDETGSIEYAVDHLGTPVLVVLGHTKCGAVTAVVTNADLHGNIIPIGKSILPAVVAAKKSNPTATGEALLNEAIKANVWQAIEDVFRTSPITVGRIKSGKLRVEGALYDIETGNVTWMGKHPKQDNLLSDKAH</sequence>
<feature type="binding site" evidence="6">
    <location>
        <position position="132"/>
    </location>
    <ligand>
        <name>Zn(2+)</name>
        <dbReference type="ChEBI" id="CHEBI:29105"/>
    </ligand>
</feature>
<comment type="caution">
    <text evidence="9">The sequence shown here is derived from an EMBL/GenBank/DDBJ whole genome shotgun (WGS) entry which is preliminary data.</text>
</comment>
<name>A0A9D6Z795_9BACT</name>
<comment type="catalytic activity">
    <reaction evidence="5 7">
        <text>hydrogencarbonate + H(+) = CO2 + H2O</text>
        <dbReference type="Rhea" id="RHEA:10748"/>
        <dbReference type="ChEBI" id="CHEBI:15377"/>
        <dbReference type="ChEBI" id="CHEBI:15378"/>
        <dbReference type="ChEBI" id="CHEBI:16526"/>
        <dbReference type="ChEBI" id="CHEBI:17544"/>
        <dbReference type="EC" id="4.2.1.1"/>
    </reaction>
</comment>
<comment type="cofactor">
    <cofactor evidence="6">
        <name>Zn(2+)</name>
        <dbReference type="ChEBI" id="CHEBI:29105"/>
    </cofactor>
    <text evidence="6">Binds 1 zinc ion per subunit.</text>
</comment>
<feature type="binding site" evidence="6">
    <location>
        <position position="76"/>
    </location>
    <ligand>
        <name>Zn(2+)</name>
        <dbReference type="ChEBI" id="CHEBI:29105"/>
    </ligand>
</feature>
<dbReference type="PROSITE" id="PS00705">
    <property type="entry name" value="PROK_CO2_ANHYDRASE_2"/>
    <property type="match status" value="1"/>
</dbReference>
<evidence type="ECO:0000256" key="8">
    <source>
        <dbReference type="SAM" id="SignalP"/>
    </source>
</evidence>
<protein>
    <recommendedName>
        <fullName evidence="2 7">Carbonic anhydrase</fullName>
        <ecNumber evidence="2 7">4.2.1.1</ecNumber>
    </recommendedName>
    <alternativeName>
        <fullName evidence="7">Carbonate dehydratase</fullName>
    </alternativeName>
</protein>
<evidence type="ECO:0000256" key="3">
    <source>
        <dbReference type="ARBA" id="ARBA00022833"/>
    </source>
</evidence>
<keyword evidence="6" id="KW-0479">Metal-binding</keyword>
<evidence type="ECO:0000256" key="6">
    <source>
        <dbReference type="PIRSR" id="PIRSR601765-1"/>
    </source>
</evidence>
<organism evidence="9 10">
    <name type="scientific">Desulfomonile tiedjei</name>
    <dbReference type="NCBI Taxonomy" id="2358"/>
    <lineage>
        <taxon>Bacteria</taxon>
        <taxon>Pseudomonadati</taxon>
        <taxon>Thermodesulfobacteriota</taxon>
        <taxon>Desulfomonilia</taxon>
        <taxon>Desulfomonilales</taxon>
        <taxon>Desulfomonilaceae</taxon>
        <taxon>Desulfomonile</taxon>
    </lineage>
</organism>
<keyword evidence="8" id="KW-0732">Signal</keyword>
<keyword evidence="4 7" id="KW-0456">Lyase</keyword>
<feature type="binding site" evidence="6">
    <location>
        <position position="129"/>
    </location>
    <ligand>
        <name>Zn(2+)</name>
        <dbReference type="ChEBI" id="CHEBI:29105"/>
    </ligand>
</feature>
<dbReference type="GO" id="GO:0015976">
    <property type="term" value="P:carbon utilization"/>
    <property type="evidence" value="ECO:0007669"/>
    <property type="project" value="InterPro"/>
</dbReference>
<dbReference type="InterPro" id="IPR001765">
    <property type="entry name" value="Carbonic_anhydrase"/>
</dbReference>
<evidence type="ECO:0000256" key="7">
    <source>
        <dbReference type="RuleBase" id="RU003956"/>
    </source>
</evidence>
<dbReference type="Pfam" id="PF00484">
    <property type="entry name" value="Pro_CA"/>
    <property type="match status" value="1"/>
</dbReference>
<dbReference type="GO" id="GO:0008270">
    <property type="term" value="F:zinc ion binding"/>
    <property type="evidence" value="ECO:0007669"/>
    <property type="project" value="UniProtKB-UniRule"/>
</dbReference>
<feature type="signal peptide" evidence="8">
    <location>
        <begin position="1"/>
        <end position="21"/>
    </location>
</feature>
<dbReference type="SMART" id="SM00947">
    <property type="entry name" value="Pro_CA"/>
    <property type="match status" value="1"/>
</dbReference>
<evidence type="ECO:0000256" key="2">
    <source>
        <dbReference type="ARBA" id="ARBA00012925"/>
    </source>
</evidence>
<evidence type="ECO:0000256" key="5">
    <source>
        <dbReference type="ARBA" id="ARBA00048348"/>
    </source>
</evidence>
<dbReference type="PANTHER" id="PTHR11002">
    <property type="entry name" value="CARBONIC ANHYDRASE"/>
    <property type="match status" value="1"/>
</dbReference>
<reference evidence="9" key="1">
    <citation type="submission" date="2020-07" db="EMBL/GenBank/DDBJ databases">
        <title>Huge and variable diversity of episymbiotic CPR bacteria and DPANN archaea in groundwater ecosystems.</title>
        <authorList>
            <person name="He C.Y."/>
            <person name="Keren R."/>
            <person name="Whittaker M."/>
            <person name="Farag I.F."/>
            <person name="Doudna J."/>
            <person name="Cate J.H.D."/>
            <person name="Banfield J.F."/>
        </authorList>
    </citation>
    <scope>NUCLEOTIDE SEQUENCE</scope>
    <source>
        <strain evidence="9">NC_groundwater_1664_Pr3_B-0.1um_52_9</strain>
    </source>
</reference>
<dbReference type="EMBL" id="JACRDE010000403">
    <property type="protein sequence ID" value="MBI5250891.1"/>
    <property type="molecule type" value="Genomic_DNA"/>
</dbReference>
<dbReference type="PANTHER" id="PTHR11002:SF79">
    <property type="entry name" value="CARBONIC ANHYDRASE 2"/>
    <property type="match status" value="1"/>
</dbReference>
<dbReference type="AlphaFoldDB" id="A0A9D6Z795"/>
<accession>A0A9D6Z795</accession>
<proteinExistence type="inferred from homology"/>
<dbReference type="CDD" id="cd03378">
    <property type="entry name" value="beta_CA_cladeC"/>
    <property type="match status" value="1"/>
</dbReference>
<dbReference type="EC" id="4.2.1.1" evidence="2 7"/>
<keyword evidence="3 6" id="KW-0862">Zinc</keyword>
<comment type="similarity">
    <text evidence="1 7">Belongs to the beta-class carbonic anhydrase family.</text>
</comment>
<feature type="chain" id="PRO_5038867512" description="Carbonic anhydrase" evidence="8">
    <location>
        <begin position="22"/>
        <end position="238"/>
    </location>
</feature>
<gene>
    <name evidence="9" type="ORF">HY912_15495</name>
</gene>
<evidence type="ECO:0000313" key="10">
    <source>
        <dbReference type="Proteomes" id="UP000807825"/>
    </source>
</evidence>
<feature type="binding site" evidence="6">
    <location>
        <position position="78"/>
    </location>
    <ligand>
        <name>Zn(2+)</name>
        <dbReference type="ChEBI" id="CHEBI:29105"/>
    </ligand>
</feature>
<dbReference type="Gene3D" id="3.40.1050.10">
    <property type="entry name" value="Carbonic anhydrase"/>
    <property type="match status" value="1"/>
</dbReference>
<evidence type="ECO:0000313" key="9">
    <source>
        <dbReference type="EMBL" id="MBI5250891.1"/>
    </source>
</evidence>
<dbReference type="GO" id="GO:0004089">
    <property type="term" value="F:carbonate dehydratase activity"/>
    <property type="evidence" value="ECO:0007669"/>
    <property type="project" value="UniProtKB-UniRule"/>
</dbReference>
<comment type="function">
    <text evidence="7">Reversible hydration of carbon dioxide.</text>
</comment>
<dbReference type="SUPFAM" id="SSF53056">
    <property type="entry name" value="beta-carbonic anhydrase, cab"/>
    <property type="match status" value="1"/>
</dbReference>
<dbReference type="InterPro" id="IPR036874">
    <property type="entry name" value="Carbonic_anhydrase_sf"/>
</dbReference>
<dbReference type="InterPro" id="IPR015892">
    <property type="entry name" value="Carbonic_anhydrase_CS"/>
</dbReference>
<evidence type="ECO:0000256" key="4">
    <source>
        <dbReference type="ARBA" id="ARBA00023239"/>
    </source>
</evidence>
<evidence type="ECO:0000256" key="1">
    <source>
        <dbReference type="ARBA" id="ARBA00006217"/>
    </source>
</evidence>
<dbReference type="Proteomes" id="UP000807825">
    <property type="component" value="Unassembled WGS sequence"/>
</dbReference>